<feature type="region of interest" description="Disordered" evidence="1">
    <location>
        <begin position="377"/>
        <end position="397"/>
    </location>
</feature>
<dbReference type="NCBIfam" id="TIGR03382">
    <property type="entry name" value="GC_trans_RRR"/>
    <property type="match status" value="1"/>
</dbReference>
<evidence type="ECO:0000313" key="2">
    <source>
        <dbReference type="EMBL" id="WNG46858.1"/>
    </source>
</evidence>
<feature type="compositionally biased region" description="Low complexity" evidence="1">
    <location>
        <begin position="442"/>
        <end position="502"/>
    </location>
</feature>
<evidence type="ECO:0000256" key="1">
    <source>
        <dbReference type="SAM" id="MobiDB-lite"/>
    </source>
</evidence>
<dbReference type="Pfam" id="PF24251">
    <property type="entry name" value="DUF7453"/>
    <property type="match status" value="1"/>
</dbReference>
<evidence type="ECO:0008006" key="4">
    <source>
        <dbReference type="Google" id="ProtNLM"/>
    </source>
</evidence>
<gene>
    <name evidence="2" type="ORF">F0U60_24070</name>
</gene>
<dbReference type="NCBIfam" id="TIGR05002">
    <property type="entry name" value="NxxGxxAF_repeat"/>
    <property type="match status" value="2"/>
</dbReference>
<sequence>MREDTWKKRRSRVGLHGVGVVLGSLLLAGSAQAELPDYTLQLQARTNMLGNRSGAYNMAPGNLLAGSLQIPITSERKVAFRLAITPEERSSVWWGGDGQGKPLYQLPDLGTDVLSGDPSINTAGELAFSVTGTSDAAKSGIYLLNVSAPDEVRIIREPLGATSWSSVTINEAGQIGFRAMFGGLGRIHALVSPENGEFKATIVAKEQAVDGKSPYKFLYSPNLNDRGQIVGVADLTTSSSEYAQELRIWNADGSSQLVAASHGLEPASPIYQFAPVAPALNNKGQVAFLGRATPKDPTTGKNPVTLWLWDGTGLKVLAQEGQERIQTMEYFPPDLNDRGLAVFRAIDSDGLRAVWVSDGASMKRVVTEHDIVPSDLGEARVDQETPSNPVFAGSGQINERGDVSFAAGLAPPDNDQEEWGTAVYVALSSLAPDLPDAGTGEPDAGTGEPDAGPGEPDAGPGEPDAGPGSPDAGSGEPDAGPGEPDAGPGEPDAGPGSPDAGPVEPDAGTGAPDAGSQGPQVPAPDTGCGCQSTSPVALWPWLLLGLLVSRKNRSSARLKG</sequence>
<dbReference type="Proteomes" id="UP001611383">
    <property type="component" value="Chromosome"/>
</dbReference>
<dbReference type="InterPro" id="IPR017756">
    <property type="entry name" value="TM_Gly-Cys-Arg_CS"/>
</dbReference>
<dbReference type="InterPro" id="IPR055876">
    <property type="entry name" value="DUF7453"/>
</dbReference>
<organism evidence="2 3">
    <name type="scientific">Archangium minus</name>
    <dbReference type="NCBI Taxonomy" id="83450"/>
    <lineage>
        <taxon>Bacteria</taxon>
        <taxon>Pseudomonadati</taxon>
        <taxon>Myxococcota</taxon>
        <taxon>Myxococcia</taxon>
        <taxon>Myxococcales</taxon>
        <taxon>Cystobacterineae</taxon>
        <taxon>Archangiaceae</taxon>
        <taxon>Archangium</taxon>
    </lineage>
</organism>
<dbReference type="RefSeq" id="WP_395823665.1">
    <property type="nucleotide sequence ID" value="NZ_CP043494.1"/>
</dbReference>
<accession>A0ABY9WUE1</accession>
<dbReference type="EMBL" id="CP043494">
    <property type="protein sequence ID" value="WNG46858.1"/>
    <property type="molecule type" value="Genomic_DNA"/>
</dbReference>
<name>A0ABY9WUE1_9BACT</name>
<reference evidence="2 3" key="1">
    <citation type="submission" date="2019-08" db="EMBL/GenBank/DDBJ databases">
        <title>Archangium and Cystobacter genomes.</title>
        <authorList>
            <person name="Chen I.-C.K."/>
            <person name="Wielgoss S."/>
        </authorList>
    </citation>
    <scope>NUCLEOTIDE SEQUENCE [LARGE SCALE GENOMIC DNA]</scope>
    <source>
        <strain evidence="2 3">Cbm 6</strain>
    </source>
</reference>
<evidence type="ECO:0000313" key="3">
    <source>
        <dbReference type="Proteomes" id="UP001611383"/>
    </source>
</evidence>
<feature type="region of interest" description="Disordered" evidence="1">
    <location>
        <begin position="432"/>
        <end position="534"/>
    </location>
</feature>
<dbReference type="NCBIfam" id="NF045523">
    <property type="entry name" value="MXAN_5453_fam"/>
    <property type="match status" value="1"/>
</dbReference>
<keyword evidence="3" id="KW-1185">Reference proteome</keyword>
<protein>
    <recommendedName>
        <fullName evidence="4">MYXO-CTERM domain-containing protein</fullName>
    </recommendedName>
</protein>
<proteinExistence type="predicted"/>